<protein>
    <recommendedName>
        <fullName evidence="1">Transposase DDE domain-containing protein</fullName>
    </recommendedName>
</protein>
<dbReference type="EMBL" id="NOWT01000022">
    <property type="protein sequence ID" value="OYD82420.1"/>
    <property type="molecule type" value="Genomic_DNA"/>
</dbReference>
<dbReference type="Proteomes" id="UP000215367">
    <property type="component" value="Unassembled WGS sequence"/>
</dbReference>
<name>A0A235H9C0_AZOBR</name>
<comment type="caution">
    <text evidence="2">The sequence shown here is derived from an EMBL/GenBank/DDBJ whole genome shotgun (WGS) entry which is preliminary data.</text>
</comment>
<evidence type="ECO:0000313" key="3">
    <source>
        <dbReference type="Proteomes" id="UP000215367"/>
    </source>
</evidence>
<accession>A0A235H9C0</accession>
<dbReference type="AlphaFoldDB" id="A0A235H9C0"/>
<keyword evidence="2" id="KW-0614">Plasmid</keyword>
<proteinExistence type="predicted"/>
<dbReference type="InterPro" id="IPR025668">
    <property type="entry name" value="Tnp_DDE_dom"/>
</dbReference>
<sequence length="159" mass="17496">MAGPPGEGLFSAAAIHVDWNARQVTCPRGAKSSSWAASTEFGWETVKVKLSQSDCKPCPNRADRAGQSASRRLMTLRDRREFEGLQTARKRERTPEFRAVYALRAGMEAAISQGERCFGLHRARYVGLAKTRLQHIAIAAAMNLMRIGNWLAGIPIAPT</sequence>
<organism evidence="2 3">
    <name type="scientific">Azospirillum brasilense</name>
    <dbReference type="NCBI Taxonomy" id="192"/>
    <lineage>
        <taxon>Bacteria</taxon>
        <taxon>Pseudomonadati</taxon>
        <taxon>Pseudomonadota</taxon>
        <taxon>Alphaproteobacteria</taxon>
        <taxon>Rhodospirillales</taxon>
        <taxon>Azospirillaceae</taxon>
        <taxon>Azospirillum</taxon>
    </lineage>
</organism>
<evidence type="ECO:0000259" key="1">
    <source>
        <dbReference type="Pfam" id="PF13751"/>
    </source>
</evidence>
<reference evidence="2 3" key="1">
    <citation type="submission" date="2017-07" db="EMBL/GenBank/DDBJ databases">
        <title>Whole genome sequence of Azospirillum brasilense 2A1, a potential biofertilizer strain.</title>
        <authorList>
            <person name="Fontana C.A."/>
            <person name="Toffoli L.M."/>
            <person name="Salazar S.M."/>
            <person name="Puglisi E."/>
            <person name="Pedraza R."/>
            <person name="Bassi D."/>
            <person name="Cocconcelli P.S."/>
        </authorList>
    </citation>
    <scope>NUCLEOTIDE SEQUENCE [LARGE SCALE GENOMIC DNA]</scope>
    <source>
        <strain evidence="2 3">2A1</strain>
        <plasmid evidence="2">unnamed</plasmid>
    </source>
</reference>
<feature type="domain" description="Transposase DDE" evidence="1">
    <location>
        <begin position="25"/>
        <end position="147"/>
    </location>
</feature>
<dbReference type="RefSeq" id="WP_094305414.1">
    <property type="nucleotide sequence ID" value="NZ_NOWT01000022.1"/>
</dbReference>
<dbReference type="Pfam" id="PF13751">
    <property type="entry name" value="DDE_Tnp_1_6"/>
    <property type="match status" value="1"/>
</dbReference>
<geneLocation type="plasmid" evidence="2">
    <name>unnamed</name>
</geneLocation>
<evidence type="ECO:0000313" key="2">
    <source>
        <dbReference type="EMBL" id="OYD82420.1"/>
    </source>
</evidence>
<gene>
    <name evidence="2" type="ORF">CHT98_20965</name>
</gene>